<evidence type="ECO:0000256" key="4">
    <source>
        <dbReference type="ARBA" id="ARBA00022475"/>
    </source>
</evidence>
<dbReference type="RefSeq" id="WP_311159852.1">
    <property type="nucleotide sequence ID" value="NZ_JAVQLW010000001.1"/>
</dbReference>
<evidence type="ECO:0000313" key="14">
    <source>
        <dbReference type="Proteomes" id="UP001269144"/>
    </source>
</evidence>
<dbReference type="InterPro" id="IPR058781">
    <property type="entry name" value="HH_AprE-like"/>
</dbReference>
<sequence>MTRQGDHDPLYANVPRSVRLHMTVGLALMILAFGGFGTWAFRAPLAAAVMAPGSFVATGRNKIVQHLEGGIIHEIMIGEGDSVVAGQVLIRLDGTAALANQRELELRRARLEAISARLRAEYEDAERPAFSGYLQARQDDPSFSAIMNEQLTAFRAARTKLEGEIVVQESSIAAGRARISGFNGQLVALGTQLQLLQDDHEARSQLYERGLVRRSEVNSLARAIADAEGQIERLNADISETREAIRKAEREIAHTRNQHRQAALDENQAIEADLDSVREQSMKAQDVLTRSEIVSPVAGTIVRMHYHTTGGVIEAGKPILEILPQDAPLVIESQVSRADIDDVEIGQHAAVRLTSLNQRTTPVLQGELVYISADALTTETDGIKHEIYLTRVALPPAELERVHGLHVTPGMPAEVMIETRSRTFAEYLIKPIEDSLSRAFREN</sequence>
<evidence type="ECO:0000256" key="2">
    <source>
        <dbReference type="ARBA" id="ARBA00009477"/>
    </source>
</evidence>
<keyword evidence="4 9" id="KW-1003">Cell membrane</keyword>
<evidence type="ECO:0000256" key="9">
    <source>
        <dbReference type="RuleBase" id="RU365093"/>
    </source>
</evidence>
<evidence type="ECO:0000259" key="11">
    <source>
        <dbReference type="Pfam" id="PF25994"/>
    </source>
</evidence>
<proteinExistence type="inferred from homology"/>
<dbReference type="EMBL" id="JAVQLW010000001">
    <property type="protein sequence ID" value="MDS9467684.1"/>
    <property type="molecule type" value="Genomic_DNA"/>
</dbReference>
<comment type="similarity">
    <text evidence="2 9">Belongs to the membrane fusion protein (MFP) (TC 8.A.1) family.</text>
</comment>
<evidence type="ECO:0000256" key="7">
    <source>
        <dbReference type="ARBA" id="ARBA00022989"/>
    </source>
</evidence>
<dbReference type="Proteomes" id="UP001269144">
    <property type="component" value="Unassembled WGS sequence"/>
</dbReference>
<comment type="subcellular location">
    <subcellularLocation>
        <location evidence="1 9">Cell inner membrane</location>
        <topology evidence="1 9">Single-pass membrane protein</topology>
    </subcellularLocation>
</comment>
<dbReference type="Pfam" id="PF25994">
    <property type="entry name" value="HH_AprE"/>
    <property type="match status" value="1"/>
</dbReference>
<reference evidence="14" key="1">
    <citation type="submission" date="2023-07" db="EMBL/GenBank/DDBJ databases">
        <title>Paracoccus sp. MBLB3053 whole genome sequence.</title>
        <authorList>
            <person name="Hwang C.Y."/>
            <person name="Cho E.-S."/>
            <person name="Seo M.-J."/>
        </authorList>
    </citation>
    <scope>NUCLEOTIDE SEQUENCE [LARGE SCALE GENOMIC DNA]</scope>
    <source>
        <strain evidence="14">MBLB3053</strain>
    </source>
</reference>
<feature type="coiled-coil region" evidence="10">
    <location>
        <begin position="217"/>
        <end position="280"/>
    </location>
</feature>
<keyword evidence="5 9" id="KW-0997">Cell inner membrane</keyword>
<accession>A0ABU2HRK1</accession>
<gene>
    <name evidence="13" type="ORF">RGQ15_08885</name>
</gene>
<protein>
    <recommendedName>
        <fullName evidence="9">Membrane fusion protein (MFP) family protein</fullName>
    </recommendedName>
</protein>
<keyword evidence="8 9" id="KW-0472">Membrane</keyword>
<dbReference type="PRINTS" id="PR01490">
    <property type="entry name" value="RTXTOXIND"/>
</dbReference>
<name>A0ABU2HRK1_9RHOB</name>
<evidence type="ECO:0000256" key="8">
    <source>
        <dbReference type="ARBA" id="ARBA00023136"/>
    </source>
</evidence>
<dbReference type="InterPro" id="IPR050739">
    <property type="entry name" value="MFP"/>
</dbReference>
<dbReference type="InterPro" id="IPR058982">
    <property type="entry name" value="Beta-barrel_AprE"/>
</dbReference>
<dbReference type="PANTHER" id="PTHR30386">
    <property type="entry name" value="MEMBRANE FUSION SUBUNIT OF EMRAB-TOLC MULTIDRUG EFFLUX PUMP"/>
    <property type="match status" value="1"/>
</dbReference>
<dbReference type="Pfam" id="PF26002">
    <property type="entry name" value="Beta-barrel_AprE"/>
    <property type="match status" value="1"/>
</dbReference>
<keyword evidence="10" id="KW-0175">Coiled coil</keyword>
<keyword evidence="14" id="KW-1185">Reference proteome</keyword>
<dbReference type="PANTHER" id="PTHR30386:SF17">
    <property type="entry name" value="ALKALINE PROTEASE SECRETION PROTEIN APRE"/>
    <property type="match status" value="1"/>
</dbReference>
<comment type="caution">
    <text evidence="13">The sequence shown here is derived from an EMBL/GenBank/DDBJ whole genome shotgun (WGS) entry which is preliminary data.</text>
</comment>
<evidence type="ECO:0000313" key="13">
    <source>
        <dbReference type="EMBL" id="MDS9467684.1"/>
    </source>
</evidence>
<dbReference type="InterPro" id="IPR010129">
    <property type="entry name" value="T1SS_HlyD"/>
</dbReference>
<feature type="domain" description="AprE-like beta-barrel" evidence="12">
    <location>
        <begin position="329"/>
        <end position="420"/>
    </location>
</feature>
<evidence type="ECO:0000256" key="6">
    <source>
        <dbReference type="ARBA" id="ARBA00022692"/>
    </source>
</evidence>
<keyword evidence="6 9" id="KW-0812">Transmembrane</keyword>
<keyword evidence="7 9" id="KW-1133">Transmembrane helix</keyword>
<evidence type="ECO:0000256" key="5">
    <source>
        <dbReference type="ARBA" id="ARBA00022519"/>
    </source>
</evidence>
<feature type="domain" description="AprE-like long alpha-helical hairpin" evidence="11">
    <location>
        <begin position="98"/>
        <end position="287"/>
    </location>
</feature>
<evidence type="ECO:0000259" key="12">
    <source>
        <dbReference type="Pfam" id="PF26002"/>
    </source>
</evidence>
<keyword evidence="3 9" id="KW-0813">Transport</keyword>
<evidence type="ECO:0000256" key="10">
    <source>
        <dbReference type="SAM" id="Coils"/>
    </source>
</evidence>
<feature type="transmembrane region" description="Helical" evidence="9">
    <location>
        <begin position="20"/>
        <end position="41"/>
    </location>
</feature>
<evidence type="ECO:0000256" key="1">
    <source>
        <dbReference type="ARBA" id="ARBA00004377"/>
    </source>
</evidence>
<dbReference type="NCBIfam" id="TIGR01843">
    <property type="entry name" value="type_I_hlyD"/>
    <property type="match status" value="1"/>
</dbReference>
<organism evidence="13 14">
    <name type="scientific">Paracoccus aurantius</name>
    <dbReference type="NCBI Taxonomy" id="3073814"/>
    <lineage>
        <taxon>Bacteria</taxon>
        <taxon>Pseudomonadati</taxon>
        <taxon>Pseudomonadota</taxon>
        <taxon>Alphaproteobacteria</taxon>
        <taxon>Rhodobacterales</taxon>
        <taxon>Paracoccaceae</taxon>
        <taxon>Paracoccus</taxon>
    </lineage>
</organism>
<evidence type="ECO:0000256" key="3">
    <source>
        <dbReference type="ARBA" id="ARBA00022448"/>
    </source>
</evidence>
<dbReference type="Gene3D" id="2.40.30.170">
    <property type="match status" value="1"/>
</dbReference>